<sequence>MGDPLTDDTWSMGKGMTFSILQNPLRARLHSTGEEAFVVPAHWHATHDEHHTVLKGRLFVTQDGVRKEVRPEDGPLLTKRGVVHSLETVKGEETIIEEVTLQGDEITEQKHIFFRNLFAIGMPGSFLRVMQVFYYGDGYPELPFRSRWLERLLVVVAGGWIASWIGYELPDKRLRMDKTRFPPTKKVD</sequence>
<evidence type="ECO:0000256" key="1">
    <source>
        <dbReference type="SAM" id="Phobius"/>
    </source>
</evidence>
<keyword evidence="1" id="KW-1133">Transmembrane helix</keyword>
<dbReference type="EMBL" id="JAWWNJ010000019">
    <property type="protein sequence ID" value="KAK7036147.1"/>
    <property type="molecule type" value="Genomic_DNA"/>
</dbReference>
<feature type="transmembrane region" description="Helical" evidence="1">
    <location>
        <begin position="148"/>
        <end position="167"/>
    </location>
</feature>
<keyword evidence="1" id="KW-0472">Membrane</keyword>
<dbReference type="Proteomes" id="UP001362999">
    <property type="component" value="Unassembled WGS sequence"/>
</dbReference>
<dbReference type="AlphaFoldDB" id="A0AAW0CCS6"/>
<evidence type="ECO:0000313" key="3">
    <source>
        <dbReference type="Proteomes" id="UP001362999"/>
    </source>
</evidence>
<keyword evidence="3" id="KW-1185">Reference proteome</keyword>
<proteinExistence type="predicted"/>
<comment type="caution">
    <text evidence="2">The sequence shown here is derived from an EMBL/GenBank/DDBJ whole genome shotgun (WGS) entry which is preliminary data.</text>
</comment>
<dbReference type="InterPro" id="IPR011051">
    <property type="entry name" value="RmlC_Cupin_sf"/>
</dbReference>
<dbReference type="SUPFAM" id="SSF51182">
    <property type="entry name" value="RmlC-like cupins"/>
    <property type="match status" value="1"/>
</dbReference>
<accession>A0AAW0CCS6</accession>
<protein>
    <submittedName>
        <fullName evidence="2">Cupin-2 domain-containing protein</fullName>
    </submittedName>
</protein>
<evidence type="ECO:0000313" key="2">
    <source>
        <dbReference type="EMBL" id="KAK7036147.1"/>
    </source>
</evidence>
<dbReference type="CDD" id="cd02208">
    <property type="entry name" value="cupin_RmlC-like"/>
    <property type="match status" value="1"/>
</dbReference>
<dbReference type="InterPro" id="IPR014710">
    <property type="entry name" value="RmlC-like_jellyroll"/>
</dbReference>
<name>A0AAW0CCS6_9AGAR</name>
<organism evidence="2 3">
    <name type="scientific">Favolaschia claudopus</name>
    <dbReference type="NCBI Taxonomy" id="2862362"/>
    <lineage>
        <taxon>Eukaryota</taxon>
        <taxon>Fungi</taxon>
        <taxon>Dikarya</taxon>
        <taxon>Basidiomycota</taxon>
        <taxon>Agaricomycotina</taxon>
        <taxon>Agaricomycetes</taxon>
        <taxon>Agaricomycetidae</taxon>
        <taxon>Agaricales</taxon>
        <taxon>Marasmiineae</taxon>
        <taxon>Mycenaceae</taxon>
        <taxon>Favolaschia</taxon>
    </lineage>
</organism>
<gene>
    <name evidence="2" type="ORF">R3P38DRAFT_2910779</name>
</gene>
<feature type="transmembrane region" description="Helical" evidence="1">
    <location>
        <begin position="117"/>
        <end position="136"/>
    </location>
</feature>
<dbReference type="Gene3D" id="2.60.120.10">
    <property type="entry name" value="Jelly Rolls"/>
    <property type="match status" value="1"/>
</dbReference>
<keyword evidence="1" id="KW-0812">Transmembrane</keyword>
<reference evidence="2 3" key="1">
    <citation type="journal article" date="2024" name="J Genomics">
        <title>Draft genome sequencing and assembly of Favolaschia claudopus CIRM-BRFM 2984 isolated from oak limbs.</title>
        <authorList>
            <person name="Navarro D."/>
            <person name="Drula E."/>
            <person name="Chaduli D."/>
            <person name="Cazenave R."/>
            <person name="Ahrendt S."/>
            <person name="Wang J."/>
            <person name="Lipzen A."/>
            <person name="Daum C."/>
            <person name="Barry K."/>
            <person name="Grigoriev I.V."/>
            <person name="Favel A."/>
            <person name="Rosso M.N."/>
            <person name="Martin F."/>
        </authorList>
    </citation>
    <scope>NUCLEOTIDE SEQUENCE [LARGE SCALE GENOMIC DNA]</scope>
    <source>
        <strain evidence="2 3">CIRM-BRFM 2984</strain>
    </source>
</reference>